<gene>
    <name evidence="2" type="ORF">M011DRAFT_491378</name>
</gene>
<dbReference type="InterPro" id="IPR001680">
    <property type="entry name" value="WD40_rpt"/>
</dbReference>
<proteinExistence type="predicted"/>
<dbReference type="SMART" id="SM00320">
    <property type="entry name" value="WD40"/>
    <property type="match status" value="4"/>
</dbReference>
<keyword evidence="3" id="KW-1185">Reference proteome</keyword>
<organism evidence="2 3">
    <name type="scientific">Sporormia fimetaria CBS 119925</name>
    <dbReference type="NCBI Taxonomy" id="1340428"/>
    <lineage>
        <taxon>Eukaryota</taxon>
        <taxon>Fungi</taxon>
        <taxon>Dikarya</taxon>
        <taxon>Ascomycota</taxon>
        <taxon>Pezizomycotina</taxon>
        <taxon>Dothideomycetes</taxon>
        <taxon>Pleosporomycetidae</taxon>
        <taxon>Pleosporales</taxon>
        <taxon>Sporormiaceae</taxon>
        <taxon>Sporormia</taxon>
    </lineage>
</organism>
<dbReference type="Gene3D" id="2.130.10.10">
    <property type="entry name" value="YVTN repeat-like/Quinoprotein amine dehydrogenase"/>
    <property type="match status" value="2"/>
</dbReference>
<accession>A0A6A6VQ04</accession>
<dbReference type="Pfam" id="PF00400">
    <property type="entry name" value="WD40"/>
    <property type="match status" value="1"/>
</dbReference>
<sequence>MYPSAAELVARYLRTSGYKEEASLDPDAGSRGGITIDQILQEKKTFDLSVQFEKLGTDDVQPGWRSPAPSFPVVLSDSPTRSNILSASVLDLLLPGTDQATRCIAATTADRRLNLFEARSSSPSLLKSITHFQDSPLLDLTALTNKLILASSMSGKLVLYNTYLDAVVDERRDHSKYIVKIATWTVGNATLVASAGWDSKVQLYKLTSTDSDRPKLGEPLATLSLSTLPETICFIPRPGRDTPVLLVTRRDSTYLYYYDVGASGSGTWDLTPLGKQNLAPHSNAWIVFSPSDVQLCPTDPSIVAVATSSTPHMKLLIVRLLVPPRNRTINHASSDSADPMQQSQNPHPPLTQAAQARAELQLQDREEAAIVISINTTAPQSAYSTPSLAWRPDGSGIYVTSDDGVVRGFESQTGKLISTLNGHDSGSKIRCLWAGFLEGVCTGDRTEWLLSGGFDQKLILWHSS</sequence>
<dbReference type="SUPFAM" id="SSF50978">
    <property type="entry name" value="WD40 repeat-like"/>
    <property type="match status" value="1"/>
</dbReference>
<dbReference type="OrthoDB" id="1932312at2759"/>
<reference evidence="2" key="1">
    <citation type="journal article" date="2020" name="Stud. Mycol.">
        <title>101 Dothideomycetes genomes: a test case for predicting lifestyles and emergence of pathogens.</title>
        <authorList>
            <person name="Haridas S."/>
            <person name="Albert R."/>
            <person name="Binder M."/>
            <person name="Bloem J."/>
            <person name="Labutti K."/>
            <person name="Salamov A."/>
            <person name="Andreopoulos B."/>
            <person name="Baker S."/>
            <person name="Barry K."/>
            <person name="Bills G."/>
            <person name="Bluhm B."/>
            <person name="Cannon C."/>
            <person name="Castanera R."/>
            <person name="Culley D."/>
            <person name="Daum C."/>
            <person name="Ezra D."/>
            <person name="Gonzalez J."/>
            <person name="Henrissat B."/>
            <person name="Kuo A."/>
            <person name="Liang C."/>
            <person name="Lipzen A."/>
            <person name="Lutzoni F."/>
            <person name="Magnuson J."/>
            <person name="Mondo S."/>
            <person name="Nolan M."/>
            <person name="Ohm R."/>
            <person name="Pangilinan J."/>
            <person name="Park H.-J."/>
            <person name="Ramirez L."/>
            <person name="Alfaro M."/>
            <person name="Sun H."/>
            <person name="Tritt A."/>
            <person name="Yoshinaga Y."/>
            <person name="Zwiers L.-H."/>
            <person name="Turgeon B."/>
            <person name="Goodwin S."/>
            <person name="Spatafora J."/>
            <person name="Crous P."/>
            <person name="Grigoriev I."/>
        </authorList>
    </citation>
    <scope>NUCLEOTIDE SEQUENCE</scope>
    <source>
        <strain evidence="2">CBS 119925</strain>
    </source>
</reference>
<dbReference type="InterPro" id="IPR015943">
    <property type="entry name" value="WD40/YVTN_repeat-like_dom_sf"/>
</dbReference>
<evidence type="ECO:0000313" key="2">
    <source>
        <dbReference type="EMBL" id="KAF2751864.1"/>
    </source>
</evidence>
<evidence type="ECO:0008006" key="4">
    <source>
        <dbReference type="Google" id="ProtNLM"/>
    </source>
</evidence>
<dbReference type="Proteomes" id="UP000799440">
    <property type="component" value="Unassembled WGS sequence"/>
</dbReference>
<dbReference type="EMBL" id="MU006561">
    <property type="protein sequence ID" value="KAF2751864.1"/>
    <property type="molecule type" value="Genomic_DNA"/>
</dbReference>
<feature type="compositionally biased region" description="Polar residues" evidence="1">
    <location>
        <begin position="328"/>
        <end position="345"/>
    </location>
</feature>
<feature type="region of interest" description="Disordered" evidence="1">
    <location>
        <begin position="328"/>
        <end position="354"/>
    </location>
</feature>
<dbReference type="InterPro" id="IPR036322">
    <property type="entry name" value="WD40_repeat_dom_sf"/>
</dbReference>
<evidence type="ECO:0000256" key="1">
    <source>
        <dbReference type="SAM" id="MobiDB-lite"/>
    </source>
</evidence>
<evidence type="ECO:0000313" key="3">
    <source>
        <dbReference type="Proteomes" id="UP000799440"/>
    </source>
</evidence>
<name>A0A6A6VQ04_9PLEO</name>
<protein>
    <recommendedName>
        <fullName evidence="4">WD40 repeat-like protein</fullName>
    </recommendedName>
</protein>
<dbReference type="AlphaFoldDB" id="A0A6A6VQ04"/>